<organism evidence="4 5">
    <name type="scientific">Sphenostylis stenocarpa</name>
    <dbReference type="NCBI Taxonomy" id="92480"/>
    <lineage>
        <taxon>Eukaryota</taxon>
        <taxon>Viridiplantae</taxon>
        <taxon>Streptophyta</taxon>
        <taxon>Embryophyta</taxon>
        <taxon>Tracheophyta</taxon>
        <taxon>Spermatophyta</taxon>
        <taxon>Magnoliopsida</taxon>
        <taxon>eudicotyledons</taxon>
        <taxon>Gunneridae</taxon>
        <taxon>Pentapetalae</taxon>
        <taxon>rosids</taxon>
        <taxon>fabids</taxon>
        <taxon>Fabales</taxon>
        <taxon>Fabaceae</taxon>
        <taxon>Papilionoideae</taxon>
        <taxon>50 kb inversion clade</taxon>
        <taxon>NPAAA clade</taxon>
        <taxon>indigoferoid/millettioid clade</taxon>
        <taxon>Phaseoleae</taxon>
        <taxon>Sphenostylis</taxon>
    </lineage>
</organism>
<dbReference type="PANTHER" id="PTHR12176">
    <property type="entry name" value="SAM-DEPENDENT METHYLTRANSFERASE SUPERFAMILY PROTEIN"/>
    <property type="match status" value="1"/>
</dbReference>
<dbReference type="PANTHER" id="PTHR12176:SF77">
    <property type="entry name" value="S-ADENOSYL-L-METHIONINE-DEPENDENT METHYLTRANSFERASES SUPERFAMILY PROTEIN"/>
    <property type="match status" value="1"/>
</dbReference>
<evidence type="ECO:0000256" key="2">
    <source>
        <dbReference type="ARBA" id="ARBA00022603"/>
    </source>
</evidence>
<dbReference type="GO" id="GO:0032259">
    <property type="term" value="P:methylation"/>
    <property type="evidence" value="ECO:0007669"/>
    <property type="project" value="UniProtKB-KW"/>
</dbReference>
<dbReference type="Proteomes" id="UP001189624">
    <property type="component" value="Chromosome 3"/>
</dbReference>
<evidence type="ECO:0008006" key="6">
    <source>
        <dbReference type="Google" id="ProtNLM"/>
    </source>
</evidence>
<dbReference type="EMBL" id="OY731400">
    <property type="protein sequence ID" value="CAJ1943787.1"/>
    <property type="molecule type" value="Genomic_DNA"/>
</dbReference>
<comment type="similarity">
    <text evidence="1">Belongs to the methyltransferase superfamily.</text>
</comment>
<keyword evidence="2" id="KW-0489">Methyltransferase</keyword>
<dbReference type="GO" id="GO:0008168">
    <property type="term" value="F:methyltransferase activity"/>
    <property type="evidence" value="ECO:0007669"/>
    <property type="project" value="UniProtKB-KW"/>
</dbReference>
<proteinExistence type="inferred from homology"/>
<keyword evidence="3" id="KW-0808">Transferase</keyword>
<dbReference type="Gene3D" id="3.40.50.150">
    <property type="entry name" value="Vaccinia Virus protein VP39"/>
    <property type="match status" value="1"/>
</dbReference>
<dbReference type="InterPro" id="IPR051419">
    <property type="entry name" value="Lys/N-term_MeTrsfase_sf"/>
</dbReference>
<evidence type="ECO:0000313" key="4">
    <source>
        <dbReference type="EMBL" id="CAJ1943787.1"/>
    </source>
</evidence>
<evidence type="ECO:0000256" key="1">
    <source>
        <dbReference type="ARBA" id="ARBA00008361"/>
    </source>
</evidence>
<name>A0AA86S9B1_9FABA</name>
<dbReference type="SUPFAM" id="SSF53335">
    <property type="entry name" value="S-adenosyl-L-methionine-dependent methyltransferases"/>
    <property type="match status" value="1"/>
</dbReference>
<evidence type="ECO:0000256" key="3">
    <source>
        <dbReference type="ARBA" id="ARBA00022679"/>
    </source>
</evidence>
<dbReference type="FunFam" id="3.40.50.150:FF:000299">
    <property type="entry name" value="S-adenosyl-L-methionine-dependent methyltransferases superfamily protein"/>
    <property type="match status" value="1"/>
</dbReference>
<evidence type="ECO:0000313" key="5">
    <source>
        <dbReference type="Proteomes" id="UP001189624"/>
    </source>
</evidence>
<keyword evidence="5" id="KW-1185">Reference proteome</keyword>
<sequence>MVLSSPQIQPQSFLRSSIRQATHPLQVHLSPIRISLSVKPPSCSLVAKCQEQQQQHRKTQDDGIPAEEVKILVKFKSRHNYIRVLEVSRKAEHPFRGSRLLLLDAPGNIHSISFLFNSLTRTYFDVFATLPPILPSGPIALLGFGAGTTARLLLDHYPQAVLHGWELDPAVIQVAREYFRLGKLEREHQQRLFIFIGNALHATAPNGFSGIIVDLFSKGCLIPELQEPATWEMLRGRLRSGGRIMVNVGGSCVEPESRLRNGKVVMDETLRAMKKVFGKKLFVLNVGNRKDDSSLALTGDLPPAEEWMKRLPGPLKCYTQMWMPFSA</sequence>
<dbReference type="Gramene" id="rna-AYBTSS11_LOCUS11546">
    <property type="protein sequence ID" value="CAJ1943787.1"/>
    <property type="gene ID" value="gene-AYBTSS11_LOCUS11546"/>
</dbReference>
<dbReference type="InterPro" id="IPR029063">
    <property type="entry name" value="SAM-dependent_MTases_sf"/>
</dbReference>
<gene>
    <name evidence="4" type="ORF">AYBTSS11_LOCUS11546</name>
</gene>
<accession>A0AA86S9B1</accession>
<dbReference type="AlphaFoldDB" id="A0AA86S9B1"/>
<protein>
    <recommendedName>
        <fullName evidence="6">Spermidine synthase</fullName>
    </recommendedName>
</protein>
<reference evidence="4" key="1">
    <citation type="submission" date="2023-10" db="EMBL/GenBank/DDBJ databases">
        <authorList>
            <person name="Domelevo Entfellner J.-B."/>
        </authorList>
    </citation>
    <scope>NUCLEOTIDE SEQUENCE</scope>
</reference>